<dbReference type="InterPro" id="IPR047057">
    <property type="entry name" value="MerR_fam"/>
</dbReference>
<evidence type="ECO:0000313" key="3">
    <source>
        <dbReference type="EMBL" id="GEN86881.1"/>
    </source>
</evidence>
<name>A0A511ZHH9_9BACI</name>
<protein>
    <recommendedName>
        <fullName evidence="2">HTH merR-type domain-containing protein</fullName>
    </recommendedName>
</protein>
<dbReference type="SUPFAM" id="SSF46955">
    <property type="entry name" value="Putative DNA-binding domain"/>
    <property type="match status" value="1"/>
</dbReference>
<sequence length="235" mass="27900">MNKKMYTVKKFAELTGVTERTLHYYDRKGVLTPTSYTENGYRLYSHEDIFKMQKILTLKYLGYSLKEVIEYLSKNSTASVHDTLYKQKELLKKKRDEINHIIDTFSRVEQLIQDKKIESDLLLAIIHSLQFEKRQKNWLSTKVSKSVVDQVFMQHMTKEERMNTENDLLIAINKLQGLYENGVPSHNIEVQNLMKQMEKILNKILEPKYQEELEKLKTEESSLYHFSYISKGFQD</sequence>
<dbReference type="PRINTS" id="PR00040">
    <property type="entry name" value="HTHMERR"/>
</dbReference>
<organism evidence="3 4">
    <name type="scientific">Oceanobacillus sojae</name>
    <dbReference type="NCBI Taxonomy" id="582851"/>
    <lineage>
        <taxon>Bacteria</taxon>
        <taxon>Bacillati</taxon>
        <taxon>Bacillota</taxon>
        <taxon>Bacilli</taxon>
        <taxon>Bacillales</taxon>
        <taxon>Bacillaceae</taxon>
        <taxon>Oceanobacillus</taxon>
    </lineage>
</organism>
<evidence type="ECO:0000313" key="4">
    <source>
        <dbReference type="Proteomes" id="UP000321558"/>
    </source>
</evidence>
<dbReference type="AlphaFoldDB" id="A0A511ZHH9"/>
<dbReference type="PANTHER" id="PTHR30204">
    <property type="entry name" value="REDOX-CYCLING DRUG-SENSING TRANSCRIPTIONAL ACTIVATOR SOXR"/>
    <property type="match status" value="1"/>
</dbReference>
<evidence type="ECO:0000259" key="2">
    <source>
        <dbReference type="PROSITE" id="PS50937"/>
    </source>
</evidence>
<accession>A0A511ZHH9</accession>
<dbReference type="SMART" id="SM00422">
    <property type="entry name" value="HTH_MERR"/>
    <property type="match status" value="1"/>
</dbReference>
<dbReference type="EMBL" id="BJYM01000005">
    <property type="protein sequence ID" value="GEN86881.1"/>
    <property type="molecule type" value="Genomic_DNA"/>
</dbReference>
<keyword evidence="4" id="KW-1185">Reference proteome</keyword>
<proteinExistence type="predicted"/>
<evidence type="ECO:0000256" key="1">
    <source>
        <dbReference type="ARBA" id="ARBA00023125"/>
    </source>
</evidence>
<dbReference type="InterPro" id="IPR009061">
    <property type="entry name" value="DNA-bd_dom_put_sf"/>
</dbReference>
<dbReference type="OrthoDB" id="1894615at2"/>
<dbReference type="GO" id="GO:0003677">
    <property type="term" value="F:DNA binding"/>
    <property type="evidence" value="ECO:0007669"/>
    <property type="project" value="UniProtKB-KW"/>
</dbReference>
<dbReference type="PROSITE" id="PS50937">
    <property type="entry name" value="HTH_MERR_2"/>
    <property type="match status" value="1"/>
</dbReference>
<keyword evidence="1" id="KW-0238">DNA-binding</keyword>
<gene>
    <name evidence="3" type="ORF">OSO01_16200</name>
</gene>
<dbReference type="Gene3D" id="6.10.250.360">
    <property type="match status" value="1"/>
</dbReference>
<dbReference type="InterPro" id="IPR000551">
    <property type="entry name" value="MerR-type_HTH_dom"/>
</dbReference>
<dbReference type="Pfam" id="PF13411">
    <property type="entry name" value="MerR_1"/>
    <property type="match status" value="1"/>
</dbReference>
<feature type="domain" description="HTH merR-type" evidence="2">
    <location>
        <begin position="5"/>
        <end position="74"/>
    </location>
</feature>
<comment type="caution">
    <text evidence="3">The sequence shown here is derived from an EMBL/GenBank/DDBJ whole genome shotgun (WGS) entry which is preliminary data.</text>
</comment>
<dbReference type="Proteomes" id="UP000321558">
    <property type="component" value="Unassembled WGS sequence"/>
</dbReference>
<dbReference type="GO" id="GO:0003700">
    <property type="term" value="F:DNA-binding transcription factor activity"/>
    <property type="evidence" value="ECO:0007669"/>
    <property type="project" value="InterPro"/>
</dbReference>
<dbReference type="PANTHER" id="PTHR30204:SF96">
    <property type="entry name" value="CHROMOSOME-ANCHORING PROTEIN RACA"/>
    <property type="match status" value="1"/>
</dbReference>
<dbReference type="CDD" id="cd01106">
    <property type="entry name" value="HTH_TipAL-Mta"/>
    <property type="match status" value="1"/>
</dbReference>
<dbReference type="RefSeq" id="WP_147209895.1">
    <property type="nucleotide sequence ID" value="NZ_BJYM01000005.1"/>
</dbReference>
<dbReference type="Gene3D" id="1.10.1660.10">
    <property type="match status" value="1"/>
</dbReference>
<reference evidence="3 4" key="1">
    <citation type="submission" date="2019-07" db="EMBL/GenBank/DDBJ databases">
        <title>Whole genome shotgun sequence of Oceanobacillus sojae NBRC 105379.</title>
        <authorList>
            <person name="Hosoyama A."/>
            <person name="Uohara A."/>
            <person name="Ohji S."/>
            <person name="Ichikawa N."/>
        </authorList>
    </citation>
    <scope>NUCLEOTIDE SEQUENCE [LARGE SCALE GENOMIC DNA]</scope>
    <source>
        <strain evidence="3 4">NBRC 105379</strain>
    </source>
</reference>